<gene>
    <name evidence="2" type="ORF">PflQ2_2309</name>
</gene>
<dbReference type="Proteomes" id="UP000007289">
    <property type="component" value="Chromosome"/>
</dbReference>
<reference evidence="2" key="1">
    <citation type="journal article" date="2012" name="PLoS Genet.">
        <title>Comparative Genomics of Plant-Associated Pseudomonas spp.: Insights into Diversity and Inheritance of Traits Involved in Multitrophic Interactions.</title>
        <authorList>
            <person name="Loper J.E."/>
            <person name="Hassan K.A."/>
            <person name="Mavrodi D.V."/>
            <person name="Davis E.W.II."/>
            <person name="Lim C.K."/>
            <person name="Shaffer B.T."/>
            <person name="Elbourne L.D."/>
            <person name="Stockwell V.O."/>
            <person name="Hartney S.L."/>
            <person name="Breakwell K."/>
            <person name="Henkels M.D."/>
            <person name="Tetu S.G."/>
            <person name="Rangel L.I."/>
            <person name="Kidarsa T.A."/>
            <person name="Wilson N.L."/>
            <person name="van de Mortel J.E."/>
            <person name="Song C."/>
            <person name="Blumhagen R."/>
            <person name="Radune D."/>
            <person name="Hostetler J.B."/>
            <person name="Brinkac L.M."/>
            <person name="Durkin A.S."/>
            <person name="Kluepfel D.A."/>
            <person name="Wechter W.P."/>
            <person name="Anderson A.J."/>
            <person name="Kim Y.C."/>
            <person name="Pierson L.S.III."/>
            <person name="Pierson E.A."/>
            <person name="Lindow S.E."/>
            <person name="Kobayashi D.Y."/>
            <person name="Raaijmakers J.M."/>
            <person name="Weller D.M."/>
            <person name="Thomashow L.S."/>
            <person name="Allen A.E."/>
            <person name="Paulsen I.T."/>
        </authorList>
    </citation>
    <scope>NUCLEOTIDE SEQUENCE [LARGE SCALE GENOMIC DNA]</scope>
    <source>
        <strain evidence="2">Q2-87</strain>
    </source>
</reference>
<feature type="domain" description="NmrA-like" evidence="1">
    <location>
        <begin position="2"/>
        <end position="254"/>
    </location>
</feature>
<dbReference type="InterPro" id="IPR051604">
    <property type="entry name" value="Ergot_Alk_Oxidoreductase"/>
</dbReference>
<dbReference type="HOGENOM" id="CLU_007383_10_5_6"/>
<comment type="caution">
    <text evidence="2">The sequence shown here is derived from an EMBL/GenBank/DDBJ whole genome shotgun (WGS) entry which is preliminary data.</text>
</comment>
<dbReference type="InterPro" id="IPR036291">
    <property type="entry name" value="NAD(P)-bd_dom_sf"/>
</dbReference>
<dbReference type="EMBL" id="AGBM01000001">
    <property type="protein sequence ID" value="EJL04346.1"/>
    <property type="molecule type" value="Genomic_DNA"/>
</dbReference>
<dbReference type="SUPFAM" id="SSF51735">
    <property type="entry name" value="NAD(P)-binding Rossmann-fold domains"/>
    <property type="match status" value="1"/>
</dbReference>
<dbReference type="Pfam" id="PF05368">
    <property type="entry name" value="NmrA"/>
    <property type="match status" value="1"/>
</dbReference>
<proteinExistence type="predicted"/>
<dbReference type="RefSeq" id="WP_003180885.1">
    <property type="nucleotide sequence ID" value="NZ_CM001558.1"/>
</dbReference>
<evidence type="ECO:0000259" key="1">
    <source>
        <dbReference type="Pfam" id="PF05368"/>
    </source>
</evidence>
<dbReference type="Gene3D" id="3.40.50.720">
    <property type="entry name" value="NAD(P)-binding Rossmann-like Domain"/>
    <property type="match status" value="1"/>
</dbReference>
<organism evidence="2">
    <name type="scientific">Pseudomonas fluorescens (strain Q2-87)</name>
    <dbReference type="NCBI Taxonomy" id="1038922"/>
    <lineage>
        <taxon>Bacteria</taxon>
        <taxon>Pseudomonadati</taxon>
        <taxon>Pseudomonadota</taxon>
        <taxon>Gammaproteobacteria</taxon>
        <taxon>Pseudomonadales</taxon>
        <taxon>Pseudomonadaceae</taxon>
        <taxon>Pseudomonas</taxon>
    </lineage>
</organism>
<name>J2YAM2_PSEFQ</name>
<dbReference type="InterPro" id="IPR008030">
    <property type="entry name" value="NmrA-like"/>
</dbReference>
<accession>J2YAM2</accession>
<dbReference type="PANTHER" id="PTHR43162:SF1">
    <property type="entry name" value="PRESTALK A DIFFERENTIATION PROTEIN A"/>
    <property type="match status" value="1"/>
</dbReference>
<dbReference type="Gene3D" id="3.90.25.10">
    <property type="entry name" value="UDP-galactose 4-epimerase, domain 1"/>
    <property type="match status" value="1"/>
</dbReference>
<dbReference type="eggNOG" id="COG0702">
    <property type="taxonomic scope" value="Bacteria"/>
</dbReference>
<dbReference type="PATRIC" id="fig|1038922.3.peg.3222"/>
<dbReference type="PANTHER" id="PTHR43162">
    <property type="match status" value="1"/>
</dbReference>
<dbReference type="AlphaFoldDB" id="J2YAM2"/>
<sequence length="292" mass="31489">MIVVTAPTSNIGCQVIERLLAADAPVRVIARDSSRLSPTVRESCEVIEGSHRDDAVVDKAFQGADAMFWLVPPDPKAPSVNAAYQDFSQAAYRAIKRHGVARVVSVSALGRGAAKQAGLVSASLAMDDLLASTGAHYRALAMPTFMDNLLRQVSSLKQAGVFFSPISADLKLPTCATRDIAAVACKYLLDSHWTGYSDVPVLGPENLSFNDMAHIISQVLETPVRYQQIPFEVFKENLLSQGMSPAMAQGVVDMMIAKNQGLDNTTPRTAQSTTPTSLRQWCEEVLKPAIQA</sequence>
<evidence type="ECO:0000313" key="2">
    <source>
        <dbReference type="EMBL" id="EJL04346.1"/>
    </source>
</evidence>
<protein>
    <recommendedName>
        <fullName evidence="1">NmrA-like domain-containing protein</fullName>
    </recommendedName>
</protein>